<name>A0A382BSV3_9ZZZZ</name>
<dbReference type="PANTHER" id="PTHR45036:SF1">
    <property type="entry name" value="METHYLTRANSFERASE LIKE 7A"/>
    <property type="match status" value="1"/>
</dbReference>
<dbReference type="AlphaFoldDB" id="A0A382BSV3"/>
<dbReference type="InterPro" id="IPR052356">
    <property type="entry name" value="Thiol_S-MT"/>
</dbReference>
<dbReference type="Gene3D" id="3.40.50.150">
    <property type="entry name" value="Vaccinia Virus protein VP39"/>
    <property type="match status" value="1"/>
</dbReference>
<dbReference type="SUPFAM" id="SSF53335">
    <property type="entry name" value="S-adenosyl-L-methionine-dependent methyltransferases"/>
    <property type="match status" value="1"/>
</dbReference>
<dbReference type="PANTHER" id="PTHR45036">
    <property type="entry name" value="METHYLTRANSFERASE LIKE 7B"/>
    <property type="match status" value="1"/>
</dbReference>
<gene>
    <name evidence="2" type="ORF">METZ01_LOCUS169366</name>
</gene>
<dbReference type="InterPro" id="IPR029063">
    <property type="entry name" value="SAM-dependent_MTases_sf"/>
</dbReference>
<proteinExistence type="predicted"/>
<accession>A0A382BSV3</accession>
<organism evidence="2">
    <name type="scientific">marine metagenome</name>
    <dbReference type="NCBI Taxonomy" id="408172"/>
    <lineage>
        <taxon>unclassified sequences</taxon>
        <taxon>metagenomes</taxon>
        <taxon>ecological metagenomes</taxon>
    </lineage>
</organism>
<protein>
    <recommendedName>
        <fullName evidence="1">Methyltransferase type 11 domain-containing protein</fullName>
    </recommendedName>
</protein>
<sequence length="219" mass="24819">MPLDIERGGQAIEMTRFWSDFISPHITNLACAVKPIRFQRTKIVPEATGVVLEIGFGSGLNLPFYDDDKVHRLIGIDPSEGMQRLARERIKETNFEVEYINAEAGDIPIETGAVDTVVCTYTLCTVPEPREALKEMNRILKVGGKLLFCEHGEAPDRRVRRFQRRVEPLWKIVVGGCHLTRNIENLIESSGFQIGSLDRMYLPSTPRFVGFNIWGWAKS</sequence>
<dbReference type="GO" id="GO:0008757">
    <property type="term" value="F:S-adenosylmethionine-dependent methyltransferase activity"/>
    <property type="evidence" value="ECO:0007669"/>
    <property type="project" value="InterPro"/>
</dbReference>
<dbReference type="EMBL" id="UINC01031065">
    <property type="protein sequence ID" value="SVB16512.1"/>
    <property type="molecule type" value="Genomic_DNA"/>
</dbReference>
<dbReference type="CDD" id="cd02440">
    <property type="entry name" value="AdoMet_MTases"/>
    <property type="match status" value="1"/>
</dbReference>
<evidence type="ECO:0000259" key="1">
    <source>
        <dbReference type="Pfam" id="PF08241"/>
    </source>
</evidence>
<dbReference type="Pfam" id="PF08241">
    <property type="entry name" value="Methyltransf_11"/>
    <property type="match status" value="1"/>
</dbReference>
<feature type="domain" description="Methyltransferase type 11" evidence="1">
    <location>
        <begin position="52"/>
        <end position="148"/>
    </location>
</feature>
<evidence type="ECO:0000313" key="2">
    <source>
        <dbReference type="EMBL" id="SVB16512.1"/>
    </source>
</evidence>
<reference evidence="2" key="1">
    <citation type="submission" date="2018-05" db="EMBL/GenBank/DDBJ databases">
        <authorList>
            <person name="Lanie J.A."/>
            <person name="Ng W.-L."/>
            <person name="Kazmierczak K.M."/>
            <person name="Andrzejewski T.M."/>
            <person name="Davidsen T.M."/>
            <person name="Wayne K.J."/>
            <person name="Tettelin H."/>
            <person name="Glass J.I."/>
            <person name="Rusch D."/>
            <person name="Podicherti R."/>
            <person name="Tsui H.-C.T."/>
            <person name="Winkler M.E."/>
        </authorList>
    </citation>
    <scope>NUCLEOTIDE SEQUENCE</scope>
</reference>
<dbReference type="InterPro" id="IPR013216">
    <property type="entry name" value="Methyltransf_11"/>
</dbReference>